<dbReference type="InterPro" id="IPR007342">
    <property type="entry name" value="PsuG"/>
</dbReference>
<evidence type="ECO:0000256" key="5">
    <source>
        <dbReference type="ARBA" id="ARBA00023295"/>
    </source>
</evidence>
<evidence type="ECO:0008006" key="8">
    <source>
        <dbReference type="Google" id="ProtNLM"/>
    </source>
</evidence>
<dbReference type="InterPro" id="IPR022830">
    <property type="entry name" value="Indigdn_synthA-like"/>
</dbReference>
<dbReference type="Gene3D" id="3.40.1790.10">
    <property type="entry name" value="Indigoidine synthase domain"/>
    <property type="match status" value="1"/>
</dbReference>
<organism evidence="6 7">
    <name type="scientific">Malassezia furfur</name>
    <name type="common">Pityriasis versicolor infection agent</name>
    <name type="synonym">Pityrosporum furfur</name>
    <dbReference type="NCBI Taxonomy" id="55194"/>
    <lineage>
        <taxon>Eukaryota</taxon>
        <taxon>Fungi</taxon>
        <taxon>Dikarya</taxon>
        <taxon>Basidiomycota</taxon>
        <taxon>Ustilaginomycotina</taxon>
        <taxon>Malasseziomycetes</taxon>
        <taxon>Malasseziales</taxon>
        <taxon>Malasseziaceae</taxon>
        <taxon>Malassezia</taxon>
    </lineage>
</organism>
<dbReference type="PANTHER" id="PTHR42909">
    <property type="entry name" value="ZGC:136858"/>
    <property type="match status" value="1"/>
</dbReference>
<protein>
    <recommendedName>
        <fullName evidence="8">Pseudouridine-5'-phosphate glycosidase</fullName>
    </recommendedName>
</protein>
<keyword evidence="3" id="KW-0464">Manganese</keyword>
<evidence type="ECO:0000313" key="7">
    <source>
        <dbReference type="Proteomes" id="UP000818624"/>
    </source>
</evidence>
<evidence type="ECO:0000313" key="6">
    <source>
        <dbReference type="EMBL" id="WFD48591.1"/>
    </source>
</evidence>
<dbReference type="Pfam" id="PF04227">
    <property type="entry name" value="Indigoidine_A"/>
    <property type="match status" value="1"/>
</dbReference>
<gene>
    <name evidence="6" type="ORF">GLX27_003261</name>
</gene>
<name>A0ABY8ESZ3_MALFU</name>
<sequence length="328" mass="34363">MALRTCLSVSAGVRAALQEGRPIVALESTIITHGLPKPINYETAVAAEEAVRKAGAEPATIALLDGQAHIGLTRSQLARISEAKENVYKASRANLAQTLAKGKGHVGGTTVSGTMALAHLAGVRVFATGGIGGVHRGAESSMDISADLIELGRTPVAVFSSGAKSILDIPRTLEYLETQGVPVMSFNPSGEFPSFYSARSGLYVPSVSGALEAARIIAYNRALQLQNGLLFGVSIPPKFEEEGAAIQEAVEVAVKESVELGIDRQGKLATPWLLKRVAELAQQSVTSNIGLVLSNARVAAECAVALANLSQEEDVQPPSRMVCAWLTQ</sequence>
<keyword evidence="2" id="KW-0378">Hydrolase</keyword>
<evidence type="ECO:0000256" key="2">
    <source>
        <dbReference type="ARBA" id="ARBA00022801"/>
    </source>
</evidence>
<evidence type="ECO:0000256" key="1">
    <source>
        <dbReference type="ARBA" id="ARBA00022723"/>
    </source>
</evidence>
<evidence type="ECO:0000256" key="4">
    <source>
        <dbReference type="ARBA" id="ARBA00023239"/>
    </source>
</evidence>
<dbReference type="PANTHER" id="PTHR42909:SF1">
    <property type="entry name" value="CARBOHYDRATE KINASE PFKB DOMAIN-CONTAINING PROTEIN"/>
    <property type="match status" value="1"/>
</dbReference>
<dbReference type="Proteomes" id="UP000818624">
    <property type="component" value="Chromosome 3"/>
</dbReference>
<keyword evidence="1" id="KW-0479">Metal-binding</keyword>
<dbReference type="EMBL" id="CP046236">
    <property type="protein sequence ID" value="WFD48591.1"/>
    <property type="molecule type" value="Genomic_DNA"/>
</dbReference>
<reference evidence="6 7" key="1">
    <citation type="journal article" date="2020" name="Elife">
        <title>Loss of centromere function drives karyotype evolution in closely related Malassezia species.</title>
        <authorList>
            <person name="Sankaranarayanan S.R."/>
            <person name="Ianiri G."/>
            <person name="Coelho M.A."/>
            <person name="Reza M.H."/>
            <person name="Thimmappa B.C."/>
            <person name="Ganguly P."/>
            <person name="Vadnala R.N."/>
            <person name="Sun S."/>
            <person name="Siddharthan R."/>
            <person name="Tellgren-Roth C."/>
            <person name="Dawson T.L."/>
            <person name="Heitman J."/>
            <person name="Sanyal K."/>
        </authorList>
    </citation>
    <scope>NUCLEOTIDE SEQUENCE [LARGE SCALE GENOMIC DNA]</scope>
    <source>
        <strain evidence="6">CBS14141</strain>
    </source>
</reference>
<proteinExistence type="predicted"/>
<keyword evidence="7" id="KW-1185">Reference proteome</keyword>
<evidence type="ECO:0000256" key="3">
    <source>
        <dbReference type="ARBA" id="ARBA00023211"/>
    </source>
</evidence>
<keyword evidence="4" id="KW-0456">Lyase</keyword>
<dbReference type="SUPFAM" id="SSF110581">
    <property type="entry name" value="Indigoidine synthase A-like"/>
    <property type="match status" value="1"/>
</dbReference>
<keyword evidence="5" id="KW-0326">Glycosidase</keyword>
<accession>A0ABY8ESZ3</accession>